<dbReference type="PROSITE" id="PS50181">
    <property type="entry name" value="FBOX"/>
    <property type="match status" value="1"/>
</dbReference>
<dbReference type="InterPro" id="IPR036047">
    <property type="entry name" value="F-box-like_dom_sf"/>
</dbReference>
<feature type="domain" description="F-box" evidence="1">
    <location>
        <begin position="1"/>
        <end position="46"/>
    </location>
</feature>
<dbReference type="Gene3D" id="1.20.1280.50">
    <property type="match status" value="1"/>
</dbReference>
<evidence type="ECO:0000313" key="3">
    <source>
        <dbReference type="Proteomes" id="UP000008694"/>
    </source>
</evidence>
<dbReference type="HOGENOM" id="CLU_034692_2_1_1"/>
<dbReference type="NCBIfam" id="TIGR01640">
    <property type="entry name" value="F_box_assoc_1"/>
    <property type="match status" value="1"/>
</dbReference>
<dbReference type="SMART" id="SM00256">
    <property type="entry name" value="FBOX"/>
    <property type="match status" value="1"/>
</dbReference>
<proteinExistence type="predicted"/>
<dbReference type="AlphaFoldDB" id="D7KXU2"/>
<accession>D7KXU2</accession>
<protein>
    <recommendedName>
        <fullName evidence="1">F-box domain-containing protein</fullName>
    </recommendedName>
</protein>
<gene>
    <name evidence="2" type="ORF">ARALYDRAFT_338425</name>
</gene>
<keyword evidence="3" id="KW-1185">Reference proteome</keyword>
<dbReference type="InterPro" id="IPR017451">
    <property type="entry name" value="F-box-assoc_interact_dom"/>
</dbReference>
<evidence type="ECO:0000259" key="1">
    <source>
        <dbReference type="PROSITE" id="PS50181"/>
    </source>
</evidence>
<dbReference type="InterPro" id="IPR011043">
    <property type="entry name" value="Gal_Oxase/kelch_b-propeller"/>
</dbReference>
<sequence length="366" mass="42038">MVARKLPLDLEEEILIRVPPRSLVRFRSVCKEWNTLFHNKRFADKNFACGRPEFMLKTHSHIYSISVNLNDNPTVKVRDLCFDLCGSRYHYYGNCDGYFFMYDYDEGGVVWNPFLRQTKRIAADESSCGKEMGYDGSRPEKSYKIIGRSSSNSIHRVAVFEFATNAWEVTHRTSFGEVLTSHDDSSTVSLNGNVYWTGYKYPETGQYFIEMLDFSKEVIKIFCVLPCKGKKCASHHRMLSIYKGDRFSVLQQCTRTSEIKIWVTEKKIGNGDDGDNVVWIKFMTVSRPDLPMLLSHTSYFVDDNIYGKSFVLCCNSKKPRQAWVYIVRGDMCKKIKIDGVSFSLVEEVADHLADECLGLLEEAEGA</sequence>
<dbReference type="Gramene" id="fgenesh1_pg.C_scaffold_2000524">
    <property type="protein sequence ID" value="fgenesh1_pg.C_scaffold_2000524"/>
    <property type="gene ID" value="fgenesh1_pg.C_scaffold_2000524"/>
</dbReference>
<name>D7KXU2_ARALL</name>
<dbReference type="PANTHER" id="PTHR31672:SF13">
    <property type="entry name" value="F-BOX PROTEIN CPR30-LIKE"/>
    <property type="match status" value="1"/>
</dbReference>
<dbReference type="InterPro" id="IPR006527">
    <property type="entry name" value="F-box-assoc_dom_typ1"/>
</dbReference>
<dbReference type="InterPro" id="IPR001810">
    <property type="entry name" value="F-box_dom"/>
</dbReference>
<dbReference type="InterPro" id="IPR050796">
    <property type="entry name" value="SCF_F-box_component"/>
</dbReference>
<dbReference type="Pfam" id="PF07734">
    <property type="entry name" value="FBA_1"/>
    <property type="match status" value="1"/>
</dbReference>
<organism evidence="3">
    <name type="scientific">Arabidopsis lyrata subsp. lyrata</name>
    <name type="common">Lyre-leaved rock-cress</name>
    <dbReference type="NCBI Taxonomy" id="81972"/>
    <lineage>
        <taxon>Eukaryota</taxon>
        <taxon>Viridiplantae</taxon>
        <taxon>Streptophyta</taxon>
        <taxon>Embryophyta</taxon>
        <taxon>Tracheophyta</taxon>
        <taxon>Spermatophyta</taxon>
        <taxon>Magnoliopsida</taxon>
        <taxon>eudicotyledons</taxon>
        <taxon>Gunneridae</taxon>
        <taxon>Pentapetalae</taxon>
        <taxon>rosids</taxon>
        <taxon>malvids</taxon>
        <taxon>Brassicales</taxon>
        <taxon>Brassicaceae</taxon>
        <taxon>Camelineae</taxon>
        <taxon>Arabidopsis</taxon>
    </lineage>
</organism>
<evidence type="ECO:0000313" key="2">
    <source>
        <dbReference type="EMBL" id="EFH62931.1"/>
    </source>
</evidence>
<dbReference type="CDD" id="cd22157">
    <property type="entry name" value="F-box_AtFBW1-like"/>
    <property type="match status" value="1"/>
</dbReference>
<dbReference type="SUPFAM" id="SSF50965">
    <property type="entry name" value="Galactose oxidase, central domain"/>
    <property type="match status" value="1"/>
</dbReference>
<dbReference type="EMBL" id="GL348714">
    <property type="protein sequence ID" value="EFH62931.1"/>
    <property type="molecule type" value="Genomic_DNA"/>
</dbReference>
<reference evidence="3" key="1">
    <citation type="journal article" date="2011" name="Nat. Genet.">
        <title>The Arabidopsis lyrata genome sequence and the basis of rapid genome size change.</title>
        <authorList>
            <person name="Hu T.T."/>
            <person name="Pattyn P."/>
            <person name="Bakker E.G."/>
            <person name="Cao J."/>
            <person name="Cheng J.-F."/>
            <person name="Clark R.M."/>
            <person name="Fahlgren N."/>
            <person name="Fawcett J.A."/>
            <person name="Grimwood J."/>
            <person name="Gundlach H."/>
            <person name="Haberer G."/>
            <person name="Hollister J.D."/>
            <person name="Ossowski S."/>
            <person name="Ottilar R.P."/>
            <person name="Salamov A.A."/>
            <person name="Schneeberger K."/>
            <person name="Spannagl M."/>
            <person name="Wang X."/>
            <person name="Yang L."/>
            <person name="Nasrallah M.E."/>
            <person name="Bergelson J."/>
            <person name="Carrington J.C."/>
            <person name="Gaut B.S."/>
            <person name="Schmutz J."/>
            <person name="Mayer K.F.X."/>
            <person name="Van de Peer Y."/>
            <person name="Grigoriev I.V."/>
            <person name="Nordborg M."/>
            <person name="Weigel D."/>
            <person name="Guo Y.-L."/>
        </authorList>
    </citation>
    <scope>NUCLEOTIDE SEQUENCE [LARGE SCALE GENOMIC DNA]</scope>
    <source>
        <strain evidence="3">cv. MN47</strain>
    </source>
</reference>
<dbReference type="SUPFAM" id="SSF81383">
    <property type="entry name" value="F-box domain"/>
    <property type="match status" value="1"/>
</dbReference>
<dbReference type="Pfam" id="PF00646">
    <property type="entry name" value="F-box"/>
    <property type="match status" value="1"/>
</dbReference>
<dbReference type="PANTHER" id="PTHR31672">
    <property type="entry name" value="BNACNNG10540D PROTEIN"/>
    <property type="match status" value="1"/>
</dbReference>
<dbReference type="Proteomes" id="UP000008694">
    <property type="component" value="Unassembled WGS sequence"/>
</dbReference>